<organism evidence="2 3">
    <name type="scientific">Noviherbaspirillum pedocola</name>
    <dbReference type="NCBI Taxonomy" id="2801341"/>
    <lineage>
        <taxon>Bacteria</taxon>
        <taxon>Pseudomonadati</taxon>
        <taxon>Pseudomonadota</taxon>
        <taxon>Betaproteobacteria</taxon>
        <taxon>Burkholderiales</taxon>
        <taxon>Oxalobacteraceae</taxon>
        <taxon>Noviherbaspirillum</taxon>
    </lineage>
</organism>
<keyword evidence="3" id="KW-1185">Reference proteome</keyword>
<gene>
    <name evidence="2" type="ORF">JJB74_03515</name>
</gene>
<evidence type="ECO:0000313" key="2">
    <source>
        <dbReference type="EMBL" id="MBK4733675.1"/>
    </source>
</evidence>
<comment type="caution">
    <text evidence="2">The sequence shown here is derived from an EMBL/GenBank/DDBJ whole genome shotgun (WGS) entry which is preliminary data.</text>
</comment>
<proteinExistence type="predicted"/>
<dbReference type="EMBL" id="JAEPBG010000001">
    <property type="protein sequence ID" value="MBK4733675.1"/>
    <property type="molecule type" value="Genomic_DNA"/>
</dbReference>
<dbReference type="RefSeq" id="WP_200590408.1">
    <property type="nucleotide sequence ID" value="NZ_JAEPBG010000001.1"/>
</dbReference>
<dbReference type="Proteomes" id="UP000622890">
    <property type="component" value="Unassembled WGS sequence"/>
</dbReference>
<reference evidence="2" key="1">
    <citation type="submission" date="2021-01" db="EMBL/GenBank/DDBJ databases">
        <title>Genome sequence of strain Noviherbaspirillum sp. DKR-6.</title>
        <authorList>
            <person name="Chaudhary D.K."/>
        </authorList>
    </citation>
    <scope>NUCLEOTIDE SEQUENCE</scope>
    <source>
        <strain evidence="2">DKR-6</strain>
    </source>
</reference>
<feature type="compositionally biased region" description="Low complexity" evidence="1">
    <location>
        <begin position="51"/>
        <end position="69"/>
    </location>
</feature>
<accession>A0A934W5A9</accession>
<name>A0A934W5A9_9BURK</name>
<dbReference type="AlphaFoldDB" id="A0A934W5A9"/>
<sequence>MPFALSFMVMRKDIEMRCNAQSPWRLSIFAPLLCAAILSACHGGDDTSGNAATPSRPSTSSTPSTPSTAANTVTFNVAEGSDLLAYVGQTRTVTLSFKTSDGAAATKLNLSLPAAPGWQSQTGALSCATVVREGSCVFRLSYAPTQAAAAATLRLPYGYVDSAGVSQSGSITLNYRALAANAAVVTATPNPVPGIASQQSTVTIDFTTNDGTIASELSASYALPGAWSSDVANFTCASFGSGAPCRLTLRYAPIQPTPQSSFKIGYSYIDSAARAQSDAILISYAAVAPNTARVSIDSANQPSPALIAVDPGDSQDVSFTFTSSDGNALSNLRLAQDFRLPKGWASDAPLSSFSCASVTQDGKCRLVLHFKPPADQILPRQIFFLRYTYQDDAGRSLDSVASFHYTSTIYRLYAGNTDFGPSFKQCWLKMASGSGKYDLDACENLSLEFPIQSMLISSSTAYLLDNAASVIQICGVGADGALLDCVGQIKTPANAQSIALLGNAIFLRNGSDINANLYACPLSGGGGCSTIKVVSKDVAVGSVAGVTSYGNALYLLDNSQPQGRVFKCTPDLATSDITCESLQTNAQEPIQAMAAGQIGDSIYLFLGKNSATGPEFSKCSVNNGACSQFQPAAVFPVGRNHLPLTLAGMKFANNSASDTALYLLMADAPDNTRGVVRCALATAKTATSDMGDILSCAAYTPFTFTTDTQPTVIEVR</sequence>
<protein>
    <submittedName>
        <fullName evidence="2">Uncharacterized protein</fullName>
    </submittedName>
</protein>
<evidence type="ECO:0000256" key="1">
    <source>
        <dbReference type="SAM" id="MobiDB-lite"/>
    </source>
</evidence>
<feature type="region of interest" description="Disordered" evidence="1">
    <location>
        <begin position="47"/>
        <end position="69"/>
    </location>
</feature>
<evidence type="ECO:0000313" key="3">
    <source>
        <dbReference type="Proteomes" id="UP000622890"/>
    </source>
</evidence>